<dbReference type="GO" id="GO:0020037">
    <property type="term" value="F:heme binding"/>
    <property type="evidence" value="ECO:0007669"/>
    <property type="project" value="InterPro"/>
</dbReference>
<keyword evidence="16" id="KW-1185">Reference proteome</keyword>
<dbReference type="Proteomes" id="UP000287166">
    <property type="component" value="Unassembled WGS sequence"/>
</dbReference>
<dbReference type="InParanoid" id="A0A401H7D8"/>
<comment type="subcellular location">
    <subcellularLocation>
        <location evidence="2">Membrane</location>
    </subcellularLocation>
</comment>
<dbReference type="AlphaFoldDB" id="A0A401H7D8"/>
<dbReference type="InterPro" id="IPR001128">
    <property type="entry name" value="Cyt_P450"/>
</dbReference>
<evidence type="ECO:0000256" key="4">
    <source>
        <dbReference type="ARBA" id="ARBA00010617"/>
    </source>
</evidence>
<dbReference type="PANTHER" id="PTHR46300:SF5">
    <property type="entry name" value="CYTOCHROME P450"/>
    <property type="match status" value="1"/>
</dbReference>
<evidence type="ECO:0000313" key="16">
    <source>
        <dbReference type="Proteomes" id="UP000287166"/>
    </source>
</evidence>
<dbReference type="InterPro" id="IPR002401">
    <property type="entry name" value="Cyt_P450_E_grp-I"/>
</dbReference>
<dbReference type="GO" id="GO:0005506">
    <property type="term" value="F:iron ion binding"/>
    <property type="evidence" value="ECO:0007669"/>
    <property type="project" value="InterPro"/>
</dbReference>
<keyword evidence="8" id="KW-1133">Transmembrane helix</keyword>
<name>A0A401H7D8_9APHY</name>
<dbReference type="OrthoDB" id="2789670at2759"/>
<comment type="cofactor">
    <cofactor evidence="1 13">
        <name>heme</name>
        <dbReference type="ChEBI" id="CHEBI:30413"/>
    </cofactor>
</comment>
<dbReference type="Pfam" id="PF00067">
    <property type="entry name" value="p450"/>
    <property type="match status" value="1"/>
</dbReference>
<evidence type="ECO:0000256" key="1">
    <source>
        <dbReference type="ARBA" id="ARBA00001971"/>
    </source>
</evidence>
<comment type="similarity">
    <text evidence="4 14">Belongs to the cytochrome P450 family.</text>
</comment>
<keyword evidence="5 13" id="KW-0349">Heme</keyword>
<keyword evidence="7 13" id="KW-0479">Metal-binding</keyword>
<evidence type="ECO:0000256" key="3">
    <source>
        <dbReference type="ARBA" id="ARBA00005179"/>
    </source>
</evidence>
<keyword evidence="6" id="KW-0812">Transmembrane</keyword>
<evidence type="ECO:0000256" key="5">
    <source>
        <dbReference type="ARBA" id="ARBA00022617"/>
    </source>
</evidence>
<sequence length="507" mass="56626">MVSAMIYAVCACAVVALIFLKGGRRRASPLPPGPAAHPIIGHLLKFDPAHQYELFRRWANDYGDLFHLRILGQTMIIVNSLNVATELMEKRSSNYSDRPDCTTIEMMGYEMNLVLLRYGPKWRKLRRMFQEYLNSRMSPVYQATQLREAHVVLNKLLVAPTEIRSATHRFALATALEVAYGIRILSDDDVNIELAEAAIGGVEEATAGVSLIDMFPFLKDVPHWLPGCSFLTTVPRYWRPATRRMIEVPFNNVRRQMAAGVAPPSFAASLLERLDVNNVGVEDLKDIEGAASTVHSAGTETTWSSLQLFFLAMMLFPEAQRKAQEEIARVVGVNRLPDFSDREALPYLECVLQETSRWHPAVPLGIPHRSLHDDVYNGMFIPKGSFIIPHVTAMSRDAKVYKNADDFYPERFLPAPAGYGEPHLSAAFGFGRRICPGRHLAGNSTWIVAATVLAAFTINKPIGKDGQVIEQKIEFLTGGQTSPPKPFECVVRSRSDKMVEVIMQLSD</sequence>
<dbReference type="PANTHER" id="PTHR46300">
    <property type="entry name" value="P450, PUTATIVE (EUROFUNG)-RELATED-RELATED"/>
    <property type="match status" value="1"/>
</dbReference>
<evidence type="ECO:0000256" key="10">
    <source>
        <dbReference type="ARBA" id="ARBA00023004"/>
    </source>
</evidence>
<dbReference type="STRING" id="139825.A0A401H7D8"/>
<dbReference type="PRINTS" id="PR00463">
    <property type="entry name" value="EP450I"/>
</dbReference>
<dbReference type="PROSITE" id="PS00086">
    <property type="entry name" value="CYTOCHROME_P450"/>
    <property type="match status" value="1"/>
</dbReference>
<dbReference type="EMBL" id="BFAD01000019">
    <property type="protein sequence ID" value="GBE90250.1"/>
    <property type="molecule type" value="Genomic_DNA"/>
</dbReference>
<dbReference type="SUPFAM" id="SSF48264">
    <property type="entry name" value="Cytochrome P450"/>
    <property type="match status" value="1"/>
</dbReference>
<dbReference type="CDD" id="cd11065">
    <property type="entry name" value="CYP64-like"/>
    <property type="match status" value="1"/>
</dbReference>
<dbReference type="GO" id="GO:0004497">
    <property type="term" value="F:monooxygenase activity"/>
    <property type="evidence" value="ECO:0007669"/>
    <property type="project" value="UniProtKB-KW"/>
</dbReference>
<comment type="pathway">
    <text evidence="3">Secondary metabolite biosynthesis.</text>
</comment>
<dbReference type="GO" id="GO:0016020">
    <property type="term" value="C:membrane"/>
    <property type="evidence" value="ECO:0007669"/>
    <property type="project" value="UniProtKB-SubCell"/>
</dbReference>
<dbReference type="RefSeq" id="XP_027621163.1">
    <property type="nucleotide sequence ID" value="XM_027765362.1"/>
</dbReference>
<evidence type="ECO:0000256" key="9">
    <source>
        <dbReference type="ARBA" id="ARBA00023002"/>
    </source>
</evidence>
<dbReference type="Gene3D" id="1.10.630.10">
    <property type="entry name" value="Cytochrome P450"/>
    <property type="match status" value="1"/>
</dbReference>
<proteinExistence type="inferred from homology"/>
<reference evidence="15 16" key="1">
    <citation type="journal article" date="2018" name="Sci. Rep.">
        <title>Genome sequence of the cauliflower mushroom Sparassis crispa (Hanabiratake) and its association with beneficial usage.</title>
        <authorList>
            <person name="Kiyama R."/>
            <person name="Furutani Y."/>
            <person name="Kawaguchi K."/>
            <person name="Nakanishi T."/>
        </authorList>
    </citation>
    <scope>NUCLEOTIDE SEQUENCE [LARGE SCALE GENOMIC DNA]</scope>
</reference>
<dbReference type="InterPro" id="IPR050364">
    <property type="entry name" value="Cytochrome_P450_fung"/>
</dbReference>
<evidence type="ECO:0000256" key="6">
    <source>
        <dbReference type="ARBA" id="ARBA00022692"/>
    </source>
</evidence>
<dbReference type="GO" id="GO:0016705">
    <property type="term" value="F:oxidoreductase activity, acting on paired donors, with incorporation or reduction of molecular oxygen"/>
    <property type="evidence" value="ECO:0007669"/>
    <property type="project" value="InterPro"/>
</dbReference>
<evidence type="ECO:0000256" key="7">
    <source>
        <dbReference type="ARBA" id="ARBA00022723"/>
    </source>
</evidence>
<evidence type="ECO:0000256" key="13">
    <source>
        <dbReference type="PIRSR" id="PIRSR602401-1"/>
    </source>
</evidence>
<dbReference type="InterPro" id="IPR017972">
    <property type="entry name" value="Cyt_P450_CS"/>
</dbReference>
<evidence type="ECO:0000256" key="12">
    <source>
        <dbReference type="ARBA" id="ARBA00023136"/>
    </source>
</evidence>
<evidence type="ECO:0000256" key="11">
    <source>
        <dbReference type="ARBA" id="ARBA00023033"/>
    </source>
</evidence>
<protein>
    <submittedName>
        <fullName evidence="15">Multifunctional cytochrome P450 monooxygenase af510</fullName>
    </submittedName>
</protein>
<evidence type="ECO:0000256" key="8">
    <source>
        <dbReference type="ARBA" id="ARBA00022989"/>
    </source>
</evidence>
<evidence type="ECO:0000313" key="15">
    <source>
        <dbReference type="EMBL" id="GBE90250.1"/>
    </source>
</evidence>
<keyword evidence="10 13" id="KW-0408">Iron</keyword>
<dbReference type="InterPro" id="IPR036396">
    <property type="entry name" value="Cyt_P450_sf"/>
</dbReference>
<feature type="binding site" description="axial binding residue" evidence="13">
    <location>
        <position position="435"/>
    </location>
    <ligand>
        <name>heme</name>
        <dbReference type="ChEBI" id="CHEBI:30413"/>
    </ligand>
    <ligandPart>
        <name>Fe</name>
        <dbReference type="ChEBI" id="CHEBI:18248"/>
    </ligandPart>
</feature>
<keyword evidence="12" id="KW-0472">Membrane</keyword>
<evidence type="ECO:0000256" key="2">
    <source>
        <dbReference type="ARBA" id="ARBA00004370"/>
    </source>
</evidence>
<organism evidence="15 16">
    <name type="scientific">Sparassis crispa</name>
    <dbReference type="NCBI Taxonomy" id="139825"/>
    <lineage>
        <taxon>Eukaryota</taxon>
        <taxon>Fungi</taxon>
        <taxon>Dikarya</taxon>
        <taxon>Basidiomycota</taxon>
        <taxon>Agaricomycotina</taxon>
        <taxon>Agaricomycetes</taxon>
        <taxon>Polyporales</taxon>
        <taxon>Sparassidaceae</taxon>
        <taxon>Sparassis</taxon>
    </lineage>
</organism>
<comment type="caution">
    <text evidence="15">The sequence shown here is derived from an EMBL/GenBank/DDBJ whole genome shotgun (WGS) entry which is preliminary data.</text>
</comment>
<accession>A0A401H7D8</accession>
<keyword evidence="9 14" id="KW-0560">Oxidoreductase</keyword>
<evidence type="ECO:0000256" key="14">
    <source>
        <dbReference type="RuleBase" id="RU000461"/>
    </source>
</evidence>
<keyword evidence="11 14" id="KW-0503">Monooxygenase</keyword>
<dbReference type="GeneID" id="38787167"/>
<gene>
    <name evidence="15" type="ORF">SCP_1900990</name>
</gene>